<keyword evidence="5" id="KW-1185">Reference proteome</keyword>
<keyword evidence="1" id="KW-0227">DNA damage</keyword>
<dbReference type="GO" id="GO:0000712">
    <property type="term" value="P:resolution of meiotic recombination intermediates"/>
    <property type="evidence" value="ECO:0007669"/>
    <property type="project" value="TreeGrafter"/>
</dbReference>
<evidence type="ECO:0000256" key="3">
    <source>
        <dbReference type="ARBA" id="ARBA00023204"/>
    </source>
</evidence>
<evidence type="ECO:0000313" key="4">
    <source>
        <dbReference type="EMBL" id="KAK2724738.1"/>
    </source>
</evidence>
<dbReference type="GO" id="GO:0000014">
    <property type="term" value="F:single-stranded DNA endodeoxyribonuclease activity"/>
    <property type="evidence" value="ECO:0007669"/>
    <property type="project" value="TreeGrafter"/>
</dbReference>
<dbReference type="EMBL" id="JAVRJZ010000003">
    <property type="protein sequence ID" value="KAK2724738.1"/>
    <property type="molecule type" value="Genomic_DNA"/>
</dbReference>
<reference evidence="4" key="1">
    <citation type="submission" date="2023-07" db="EMBL/GenBank/DDBJ databases">
        <title>Chromosome-level genome assembly of Artemia franciscana.</title>
        <authorList>
            <person name="Jo E."/>
        </authorList>
    </citation>
    <scope>NUCLEOTIDE SEQUENCE</scope>
    <source>
        <tissue evidence="4">Whole body</tissue>
    </source>
</reference>
<organism evidence="4 5">
    <name type="scientific">Artemia franciscana</name>
    <name type="common">Brine shrimp</name>
    <name type="synonym">Artemia sanfranciscana</name>
    <dbReference type="NCBI Taxonomy" id="6661"/>
    <lineage>
        <taxon>Eukaryota</taxon>
        <taxon>Metazoa</taxon>
        <taxon>Ecdysozoa</taxon>
        <taxon>Arthropoda</taxon>
        <taxon>Crustacea</taxon>
        <taxon>Branchiopoda</taxon>
        <taxon>Anostraca</taxon>
        <taxon>Artemiidae</taxon>
        <taxon>Artemia</taxon>
    </lineage>
</organism>
<keyword evidence="2" id="KW-0378">Hydrolase</keyword>
<proteinExistence type="predicted"/>
<dbReference type="AlphaFoldDB" id="A0AA88LAY7"/>
<evidence type="ECO:0008006" key="6">
    <source>
        <dbReference type="Google" id="ProtNLM"/>
    </source>
</evidence>
<dbReference type="GO" id="GO:0000724">
    <property type="term" value="P:double-strand break repair via homologous recombination"/>
    <property type="evidence" value="ECO:0007669"/>
    <property type="project" value="TreeGrafter"/>
</dbReference>
<evidence type="ECO:0000256" key="1">
    <source>
        <dbReference type="ARBA" id="ARBA00022763"/>
    </source>
</evidence>
<sequence length="381" mass="43685">MAGPRGLGLERVFVSILKVYSDPGNLVLVLGTSSKEEEYFISQLESLDVKPLPKVITSELSVNERQLVYLDGGVIFASSRILVTDFLLNRIPSEHITGILVYKAHKVVESGQEAFILRLFRIRNKTGFIKAFSSSPVSFTAGFCHVNRVMRSLFVRNLYLWPRFHKDVSDCLNQCKPEVIELQLKQTPAMLSIQTACLDLIHYSTKELKKTNPSLDLEDISVEAALSKSFHKILQLQLEPVWHQLSSKTRQLVADLKTLRTILVQKFEFLVNRIKTEETVSNPRLIVHPLQVIADPFALTKLLYTYKPDTIIMYDADLSFVRQVEVYQATNCEIPVRVYFMIYNGSSEEQSYLTTLRREKEAYEMLIKEKAVCCLLFFIYV</sequence>
<keyword evidence="3" id="KW-0234">DNA repair</keyword>
<comment type="caution">
    <text evidence="4">The sequence shown here is derived from an EMBL/GenBank/DDBJ whole genome shotgun (WGS) entry which is preliminary data.</text>
</comment>
<name>A0AA88LAY7_ARTSF</name>
<dbReference type="GO" id="GO:0000110">
    <property type="term" value="C:nucleotide-excision repair factor 1 complex"/>
    <property type="evidence" value="ECO:0007669"/>
    <property type="project" value="TreeGrafter"/>
</dbReference>
<dbReference type="GO" id="GO:0003697">
    <property type="term" value="F:single-stranded DNA binding"/>
    <property type="evidence" value="ECO:0007669"/>
    <property type="project" value="TreeGrafter"/>
</dbReference>
<evidence type="ECO:0000256" key="2">
    <source>
        <dbReference type="ARBA" id="ARBA00022801"/>
    </source>
</evidence>
<gene>
    <name evidence="4" type="ORF">QYM36_001283</name>
</gene>
<dbReference type="PANTHER" id="PTHR10150:SF0">
    <property type="entry name" value="DNA REPAIR ENDONUCLEASE XPF"/>
    <property type="match status" value="1"/>
</dbReference>
<evidence type="ECO:0000313" key="5">
    <source>
        <dbReference type="Proteomes" id="UP001187531"/>
    </source>
</evidence>
<dbReference type="GO" id="GO:0003684">
    <property type="term" value="F:damaged DNA binding"/>
    <property type="evidence" value="ECO:0007669"/>
    <property type="project" value="TreeGrafter"/>
</dbReference>
<protein>
    <recommendedName>
        <fullName evidence="6">DNA repair endonuclease XPF</fullName>
    </recommendedName>
</protein>
<dbReference type="Proteomes" id="UP001187531">
    <property type="component" value="Unassembled WGS sequence"/>
</dbReference>
<accession>A0AA88LAY7</accession>
<dbReference type="PANTHER" id="PTHR10150">
    <property type="entry name" value="DNA REPAIR ENDONUCLEASE XPF"/>
    <property type="match status" value="1"/>
</dbReference>
<dbReference type="GO" id="GO:1901255">
    <property type="term" value="P:nucleotide-excision repair involved in interstrand cross-link repair"/>
    <property type="evidence" value="ECO:0007669"/>
    <property type="project" value="TreeGrafter"/>
</dbReference>